<dbReference type="STRING" id="1936003.STSP2_01933"/>
<evidence type="ECO:0000256" key="3">
    <source>
        <dbReference type="ARBA" id="ARBA00023163"/>
    </source>
</evidence>
<dbReference type="Gene3D" id="3.40.50.2300">
    <property type="match status" value="2"/>
</dbReference>
<dbReference type="InterPro" id="IPR000524">
    <property type="entry name" value="Tscrpt_reg_HTH_GntR"/>
</dbReference>
<name>A0A1U9NLF2_9BACT</name>
<dbReference type="RefSeq" id="WP_146662048.1">
    <property type="nucleotide sequence ID" value="NZ_CP019791.1"/>
</dbReference>
<evidence type="ECO:0000313" key="6">
    <source>
        <dbReference type="Proteomes" id="UP000189674"/>
    </source>
</evidence>
<dbReference type="SUPFAM" id="SSF53822">
    <property type="entry name" value="Periplasmic binding protein-like I"/>
    <property type="match status" value="1"/>
</dbReference>
<sequence>MNRIANIQLDKNQNKSNPLYQQIRREVQKRIDTNEISAGDVFPSITFLAKEWNVAYRTIKSAFELLEQDGVVSLHKGKCIVANDGSGNGISSQTFAVSYITCHHDDPYYAIASSGIRRFMLEKGIEYAMMDVGNSRRSFLEAIENPGPDIDGLLVLPFELPGYGEAVQRAIDAGKKVVFLDRVLPGVEASSVECDHFSIAFDATTHLLELHGRPVYFLGFADKPSGARDWYKGWSRGMQAHNHFDLEPYFFDFLVGEQELASTLDVGLEYSIKAATRLFSTRKDDVYCIFSGNDFIARGIYIAAENFGLQIGKDVFVVGSNDMPFAAKMQVPLSSVGTVPSAEQLGYQAAKLLYEHLTGAKKNPVRQLLPVELKARQSSLGVGINKIANFSS</sequence>
<dbReference type="SUPFAM" id="SSF46785">
    <property type="entry name" value="Winged helix' DNA-binding domain"/>
    <property type="match status" value="1"/>
</dbReference>
<gene>
    <name evidence="5" type="primary">araR_1</name>
    <name evidence="5" type="ORF">STSP2_01933</name>
</gene>
<evidence type="ECO:0000256" key="1">
    <source>
        <dbReference type="ARBA" id="ARBA00023015"/>
    </source>
</evidence>
<accession>A0A1U9NLF2</accession>
<dbReference type="Proteomes" id="UP000189674">
    <property type="component" value="Chromosome"/>
</dbReference>
<dbReference type="CDD" id="cd07377">
    <property type="entry name" value="WHTH_GntR"/>
    <property type="match status" value="1"/>
</dbReference>
<dbReference type="InterPro" id="IPR046335">
    <property type="entry name" value="LacI/GalR-like_sensor"/>
</dbReference>
<dbReference type="Gene3D" id="1.10.10.10">
    <property type="entry name" value="Winged helix-like DNA-binding domain superfamily/Winged helix DNA-binding domain"/>
    <property type="match status" value="1"/>
</dbReference>
<dbReference type="GO" id="GO:0003700">
    <property type="term" value="F:DNA-binding transcription factor activity"/>
    <property type="evidence" value="ECO:0007669"/>
    <property type="project" value="InterPro"/>
</dbReference>
<dbReference type="AlphaFoldDB" id="A0A1U9NLF2"/>
<organism evidence="5 6">
    <name type="scientific">Anaerohalosphaera lusitana</name>
    <dbReference type="NCBI Taxonomy" id="1936003"/>
    <lineage>
        <taxon>Bacteria</taxon>
        <taxon>Pseudomonadati</taxon>
        <taxon>Planctomycetota</taxon>
        <taxon>Phycisphaerae</taxon>
        <taxon>Sedimentisphaerales</taxon>
        <taxon>Anaerohalosphaeraceae</taxon>
        <taxon>Anaerohalosphaera</taxon>
    </lineage>
</organism>
<dbReference type="InterPro" id="IPR036390">
    <property type="entry name" value="WH_DNA-bd_sf"/>
</dbReference>
<evidence type="ECO:0000313" key="5">
    <source>
        <dbReference type="EMBL" id="AQT68761.1"/>
    </source>
</evidence>
<dbReference type="KEGG" id="alus:STSP2_01933"/>
<dbReference type="CDD" id="cd06267">
    <property type="entry name" value="PBP1_LacI_sugar_binding-like"/>
    <property type="match status" value="1"/>
</dbReference>
<evidence type="ECO:0000259" key="4">
    <source>
        <dbReference type="PROSITE" id="PS50949"/>
    </source>
</evidence>
<dbReference type="GO" id="GO:0000976">
    <property type="term" value="F:transcription cis-regulatory region binding"/>
    <property type="evidence" value="ECO:0007669"/>
    <property type="project" value="TreeGrafter"/>
</dbReference>
<dbReference type="EMBL" id="CP019791">
    <property type="protein sequence ID" value="AQT68761.1"/>
    <property type="molecule type" value="Genomic_DNA"/>
</dbReference>
<dbReference type="PROSITE" id="PS50949">
    <property type="entry name" value="HTH_GNTR"/>
    <property type="match status" value="1"/>
</dbReference>
<dbReference type="PANTHER" id="PTHR30146:SF109">
    <property type="entry name" value="HTH-TYPE TRANSCRIPTIONAL REGULATOR GALS"/>
    <property type="match status" value="1"/>
</dbReference>
<dbReference type="InterPro" id="IPR028082">
    <property type="entry name" value="Peripla_BP_I"/>
</dbReference>
<dbReference type="Pfam" id="PF13377">
    <property type="entry name" value="Peripla_BP_3"/>
    <property type="match status" value="1"/>
</dbReference>
<dbReference type="PANTHER" id="PTHR30146">
    <property type="entry name" value="LACI-RELATED TRANSCRIPTIONAL REPRESSOR"/>
    <property type="match status" value="1"/>
</dbReference>
<keyword evidence="1" id="KW-0805">Transcription regulation</keyword>
<keyword evidence="3" id="KW-0804">Transcription</keyword>
<evidence type="ECO:0000256" key="2">
    <source>
        <dbReference type="ARBA" id="ARBA00023125"/>
    </source>
</evidence>
<dbReference type="InterPro" id="IPR036388">
    <property type="entry name" value="WH-like_DNA-bd_sf"/>
</dbReference>
<dbReference type="Pfam" id="PF00392">
    <property type="entry name" value="GntR"/>
    <property type="match status" value="1"/>
</dbReference>
<dbReference type="OrthoDB" id="9784962at2"/>
<protein>
    <submittedName>
        <fullName evidence="5">Arabinose metabolism transcriptional repressor</fullName>
    </submittedName>
</protein>
<reference evidence="6" key="1">
    <citation type="submission" date="2017-02" db="EMBL/GenBank/DDBJ databases">
        <title>Comparative genomics and description of representatives of a novel lineage of planctomycetes thriving in anoxic sediments.</title>
        <authorList>
            <person name="Spring S."/>
            <person name="Bunk B."/>
            <person name="Sproer C."/>
        </authorList>
    </citation>
    <scope>NUCLEOTIDE SEQUENCE [LARGE SCALE GENOMIC DNA]</scope>
    <source>
        <strain evidence="6">ST-NAGAB-D1</strain>
    </source>
</reference>
<proteinExistence type="predicted"/>
<feature type="domain" description="HTH gntR-type" evidence="4">
    <location>
        <begin position="17"/>
        <end position="85"/>
    </location>
</feature>
<keyword evidence="2" id="KW-0238">DNA-binding</keyword>
<keyword evidence="6" id="KW-1185">Reference proteome</keyword>